<feature type="transmembrane region" description="Helical" evidence="1">
    <location>
        <begin position="293"/>
        <end position="315"/>
    </location>
</feature>
<gene>
    <name evidence="2" type="ORF">ASJ82_05700</name>
    <name evidence="3" type="ORF">MSCUN_14930</name>
</gene>
<dbReference type="AlphaFoldDB" id="A0A2A2HCU6"/>
<reference evidence="2 4" key="2">
    <citation type="journal article" date="2017" name="BMC Genomics">
        <title>Genomic analysis of methanogenic archaea reveals a shift towards energy conservation.</title>
        <authorList>
            <person name="Gilmore S.P."/>
            <person name="Henske J.K."/>
            <person name="Sexton J.A."/>
            <person name="Solomon K.V."/>
            <person name="Seppala S."/>
            <person name="Yoo J.I."/>
            <person name="Huyett L.M."/>
            <person name="Pressman A."/>
            <person name="Cogan J.Z."/>
            <person name="Kivenson V."/>
            <person name="Peng X."/>
            <person name="Tan Y."/>
            <person name="Valentine D.L."/>
            <person name="O'Malley M.A."/>
        </authorList>
    </citation>
    <scope>NUCLEOTIDE SEQUENCE [LARGE SCALE GENOMIC DNA]</scope>
    <source>
        <strain evidence="2 4">1R-7</strain>
    </source>
</reference>
<feature type="transmembrane region" description="Helical" evidence="1">
    <location>
        <begin position="321"/>
        <end position="343"/>
    </location>
</feature>
<keyword evidence="1" id="KW-1133">Transmembrane helix</keyword>
<keyword evidence="1" id="KW-0812">Transmembrane</keyword>
<keyword evidence="4" id="KW-1185">Reference proteome</keyword>
<reference evidence="3 5" key="1">
    <citation type="submission" date="2016-04" db="EMBL/GenBank/DDBJ databases">
        <title>Genome sequence of Methanosphaera cuniculi DSM 4103.</title>
        <authorList>
            <person name="Poehlein A."/>
            <person name="Seedorf H."/>
            <person name="Daniel R."/>
        </authorList>
    </citation>
    <scope>NUCLEOTIDE SEQUENCE [LARGE SCALE GENOMIC DNA]</scope>
    <source>
        <strain evidence="3 5">DSM 4103</strain>
    </source>
</reference>
<dbReference type="EMBL" id="LWMS01000046">
    <property type="protein sequence ID" value="PWL07619.1"/>
    <property type="molecule type" value="Genomic_DNA"/>
</dbReference>
<dbReference type="Proteomes" id="UP000246004">
    <property type="component" value="Unassembled WGS sequence"/>
</dbReference>
<organism evidence="2 4">
    <name type="scientific">Methanosphaera cuniculi</name>
    <dbReference type="NCBI Taxonomy" id="1077256"/>
    <lineage>
        <taxon>Archaea</taxon>
        <taxon>Methanobacteriati</taxon>
        <taxon>Methanobacteriota</taxon>
        <taxon>Methanomada group</taxon>
        <taxon>Methanobacteria</taxon>
        <taxon>Methanobacteriales</taxon>
        <taxon>Methanobacteriaceae</taxon>
        <taxon>Methanosphaera</taxon>
    </lineage>
</organism>
<feature type="transmembrane region" description="Helical" evidence="1">
    <location>
        <begin position="12"/>
        <end position="34"/>
    </location>
</feature>
<proteinExistence type="predicted"/>
<keyword evidence="1" id="KW-0472">Membrane</keyword>
<feature type="transmembrane region" description="Helical" evidence="1">
    <location>
        <begin position="250"/>
        <end position="281"/>
    </location>
</feature>
<evidence type="ECO:0000256" key="1">
    <source>
        <dbReference type="SAM" id="Phobius"/>
    </source>
</evidence>
<name>A0A2A2HCU6_9EURY</name>
<feature type="transmembrane region" description="Helical" evidence="1">
    <location>
        <begin position="91"/>
        <end position="113"/>
    </location>
</feature>
<evidence type="ECO:0000313" key="2">
    <source>
        <dbReference type="EMBL" id="PAV07168.1"/>
    </source>
</evidence>
<feature type="transmembrane region" description="Helical" evidence="1">
    <location>
        <begin position="65"/>
        <end position="85"/>
    </location>
</feature>
<feature type="transmembrane region" description="Helical" evidence="1">
    <location>
        <begin position="202"/>
        <end position="230"/>
    </location>
</feature>
<evidence type="ECO:0000313" key="5">
    <source>
        <dbReference type="Proteomes" id="UP000246004"/>
    </source>
</evidence>
<comment type="caution">
    <text evidence="2">The sequence shown here is derived from an EMBL/GenBank/DDBJ whole genome shotgun (WGS) entry which is preliminary data.</text>
</comment>
<evidence type="ECO:0000313" key="4">
    <source>
        <dbReference type="Proteomes" id="UP000217528"/>
    </source>
</evidence>
<feature type="transmembrane region" description="Helical" evidence="1">
    <location>
        <begin position="40"/>
        <end position="58"/>
    </location>
</feature>
<dbReference type="RefSeq" id="WP_095608834.1">
    <property type="nucleotide sequence ID" value="NZ_LMVN01000021.1"/>
</dbReference>
<evidence type="ECO:0000313" key="3">
    <source>
        <dbReference type="EMBL" id="PWL07619.1"/>
    </source>
</evidence>
<accession>A0A2A2HCU6</accession>
<protein>
    <submittedName>
        <fullName evidence="2">Uncharacterized protein</fullName>
    </submittedName>
</protein>
<feature type="transmembrane region" description="Helical" evidence="1">
    <location>
        <begin position="173"/>
        <end position="195"/>
    </location>
</feature>
<sequence>MDLENLIKRKSTLVGILITIILFIILCCFNGNYFLTDENFGSIGLLILISIIVGFINSDSIENSIISGIIISLPYYILGILMIIISNYYFMNYMMIIICLIIVSGIGGLIGYYANYINNCDKVNLKNKSEILGILTISFIYILSGYKSNIFPFILIITIFIGYIKHNTKSEAILSATLTSITGSIICLFLVYLGYCLNLIGYYYYFANTLFMIVSFTLVGFIGGIIGYYLKKEVNDVSNISNNITEGKYLQISLLIIIFTAIIGEKALTTVSYIFIICIILSYMKRNTLENSIIFGLIIGIISTIITFIMGNIIFNYTYQYYIDILFYLLITSIIFAVIGCVLGRYVREKMKDEESIKNHSQYHMDSHKEYF</sequence>
<feature type="transmembrane region" description="Helical" evidence="1">
    <location>
        <begin position="134"/>
        <end position="161"/>
    </location>
</feature>
<dbReference type="Proteomes" id="UP000217528">
    <property type="component" value="Unassembled WGS sequence"/>
</dbReference>
<dbReference type="EMBL" id="LMVN01000021">
    <property type="protein sequence ID" value="PAV07168.1"/>
    <property type="molecule type" value="Genomic_DNA"/>
</dbReference>